<dbReference type="EC" id="2.4.-.-" evidence="2"/>
<comment type="caution">
    <text evidence="2">The sequence shown here is derived from an EMBL/GenBank/DDBJ whole genome shotgun (WGS) entry which is preliminary data.</text>
</comment>
<evidence type="ECO:0000313" key="3">
    <source>
        <dbReference type="Proteomes" id="UP001614264"/>
    </source>
</evidence>
<dbReference type="EMBL" id="JBITPR010000036">
    <property type="protein sequence ID" value="MFI7871542.1"/>
    <property type="molecule type" value="Genomic_DNA"/>
</dbReference>
<evidence type="ECO:0000313" key="2">
    <source>
        <dbReference type="EMBL" id="MFI7871542.1"/>
    </source>
</evidence>
<accession>A0ABW8BAP7</accession>
<protein>
    <submittedName>
        <fullName evidence="2">Glycosyltransferase</fullName>
        <ecNumber evidence="2">2.4.-.-</ecNumber>
    </submittedName>
</protein>
<dbReference type="RefSeq" id="WP_399592433.1">
    <property type="nucleotide sequence ID" value="NZ_JBITPR010000036.1"/>
</dbReference>
<name>A0ABW8BAP7_9ACTN</name>
<dbReference type="InterPro" id="IPR001173">
    <property type="entry name" value="Glyco_trans_2-like"/>
</dbReference>
<keyword evidence="3" id="KW-1185">Reference proteome</keyword>
<dbReference type="Pfam" id="PF00535">
    <property type="entry name" value="Glycos_transf_2"/>
    <property type="match status" value="1"/>
</dbReference>
<organism evidence="2 3">
    <name type="scientific">Streptomyces salinarius</name>
    <dbReference type="NCBI Taxonomy" id="2762598"/>
    <lineage>
        <taxon>Bacteria</taxon>
        <taxon>Bacillati</taxon>
        <taxon>Actinomycetota</taxon>
        <taxon>Actinomycetes</taxon>
        <taxon>Kitasatosporales</taxon>
        <taxon>Streptomycetaceae</taxon>
        <taxon>Streptomyces</taxon>
    </lineage>
</organism>
<gene>
    <name evidence="2" type="ORF">AB4829_13220</name>
</gene>
<keyword evidence="2" id="KW-0808">Transferase</keyword>
<proteinExistence type="predicted"/>
<evidence type="ECO:0000259" key="1">
    <source>
        <dbReference type="Pfam" id="PF00535"/>
    </source>
</evidence>
<feature type="domain" description="Glycosyltransferase 2-like" evidence="1">
    <location>
        <begin position="4"/>
        <end position="29"/>
    </location>
</feature>
<sequence length="30" mass="3392">MSRSYRVIEVIAVDDCSPDSCRAIRDEYAA</sequence>
<dbReference type="Proteomes" id="UP001614264">
    <property type="component" value="Unassembled WGS sequence"/>
</dbReference>
<reference evidence="2 3" key="1">
    <citation type="submission" date="2024-07" db="EMBL/GenBank/DDBJ databases">
        <title>Whole genome sequencing of Prodigiosin pigment-producing Streptomyces salinarius isolated from rhizosphere soil of Arachis hypogaea.</title>
        <authorList>
            <person name="Vidhya A."/>
            <person name="Ramya S."/>
        </authorList>
    </citation>
    <scope>NUCLEOTIDE SEQUENCE [LARGE SCALE GENOMIC DNA]</scope>
    <source>
        <strain evidence="2 3">VRMG2420</strain>
    </source>
</reference>
<keyword evidence="2" id="KW-0328">Glycosyltransferase</keyword>
<dbReference type="GO" id="GO:0016757">
    <property type="term" value="F:glycosyltransferase activity"/>
    <property type="evidence" value="ECO:0007669"/>
    <property type="project" value="UniProtKB-KW"/>
</dbReference>